<comment type="similarity">
    <text evidence="2">Belongs to the binding-protein-dependent transport system permease family. MalFG subfamily.</text>
</comment>
<feature type="transmembrane region" description="Helical" evidence="9">
    <location>
        <begin position="73"/>
        <end position="97"/>
    </location>
</feature>
<evidence type="ECO:0000313" key="12">
    <source>
        <dbReference type="Proteomes" id="UP000293142"/>
    </source>
</evidence>
<keyword evidence="5" id="KW-0762">Sugar transport</keyword>
<dbReference type="Gene3D" id="1.10.3720.10">
    <property type="entry name" value="MetI-like"/>
    <property type="match status" value="1"/>
</dbReference>
<evidence type="ECO:0000256" key="7">
    <source>
        <dbReference type="ARBA" id="ARBA00022989"/>
    </source>
</evidence>
<evidence type="ECO:0000256" key="9">
    <source>
        <dbReference type="RuleBase" id="RU363032"/>
    </source>
</evidence>
<comment type="subcellular location">
    <subcellularLocation>
        <location evidence="1 9">Cell membrane</location>
        <topology evidence="1 9">Multi-pass membrane protein</topology>
    </subcellularLocation>
</comment>
<evidence type="ECO:0000256" key="6">
    <source>
        <dbReference type="ARBA" id="ARBA00022692"/>
    </source>
</evidence>
<dbReference type="GO" id="GO:0055085">
    <property type="term" value="P:transmembrane transport"/>
    <property type="evidence" value="ECO:0007669"/>
    <property type="project" value="InterPro"/>
</dbReference>
<sequence>MTRSPKVRIVRNGLLYVSALLLCGFSLFPILWGISTSLKPQNKLYVQPPQWIPDPVTLEHYASVFKNKAMMHYFFNTSMIAIGSTLFSIIIGTLAAYGFSRFKFPGRDTLLWSILFTQIFPRVVIIIPFYVTLRNFQLLGTYTGLILVYLIVVLPISVWLLKGFIDNIPYEIEEAAIIDGCSILALLWRIVVPMTLPAIGAVAMYAFILSWNEFLFALVFSSTDTRTVSVGLAFFIDEVGVQWGQLMSSSILMSIPAIVVFSLAQKLLVRGLSEGGVKG</sequence>
<keyword evidence="8 9" id="KW-0472">Membrane</keyword>
<keyword evidence="4" id="KW-1003">Cell membrane</keyword>
<dbReference type="Pfam" id="PF00528">
    <property type="entry name" value="BPD_transp_1"/>
    <property type="match status" value="1"/>
</dbReference>
<dbReference type="Proteomes" id="UP000293142">
    <property type="component" value="Unassembled WGS sequence"/>
</dbReference>
<protein>
    <submittedName>
        <fullName evidence="11">Carbohydrate ABC transporter permease</fullName>
    </submittedName>
</protein>
<evidence type="ECO:0000256" key="4">
    <source>
        <dbReference type="ARBA" id="ARBA00022475"/>
    </source>
</evidence>
<feature type="transmembrane region" description="Helical" evidence="9">
    <location>
        <begin position="243"/>
        <end position="264"/>
    </location>
</feature>
<dbReference type="InterPro" id="IPR000515">
    <property type="entry name" value="MetI-like"/>
</dbReference>
<accession>A0A4Q9DXV5</accession>
<dbReference type="CDD" id="cd06261">
    <property type="entry name" value="TM_PBP2"/>
    <property type="match status" value="1"/>
</dbReference>
<evidence type="ECO:0000256" key="5">
    <source>
        <dbReference type="ARBA" id="ARBA00022597"/>
    </source>
</evidence>
<proteinExistence type="inferred from homology"/>
<dbReference type="SUPFAM" id="SSF161098">
    <property type="entry name" value="MetI-like"/>
    <property type="match status" value="1"/>
</dbReference>
<dbReference type="RefSeq" id="WP_131011269.1">
    <property type="nucleotide sequence ID" value="NZ_SIRE01000001.1"/>
</dbReference>
<dbReference type="InterPro" id="IPR035906">
    <property type="entry name" value="MetI-like_sf"/>
</dbReference>
<dbReference type="EMBL" id="SIRE01000001">
    <property type="protein sequence ID" value="TBL81984.1"/>
    <property type="molecule type" value="Genomic_DNA"/>
</dbReference>
<feature type="transmembrane region" description="Helical" evidence="9">
    <location>
        <begin position="186"/>
        <end position="208"/>
    </location>
</feature>
<evidence type="ECO:0000256" key="2">
    <source>
        <dbReference type="ARBA" id="ARBA00009047"/>
    </source>
</evidence>
<name>A0A4Q9DXV5_9BACL</name>
<feature type="domain" description="ABC transmembrane type-1" evidence="10">
    <location>
        <begin position="74"/>
        <end position="264"/>
    </location>
</feature>
<organism evidence="11 12">
    <name type="scientific">Paenibacillus thalictri</name>
    <dbReference type="NCBI Taxonomy" id="2527873"/>
    <lineage>
        <taxon>Bacteria</taxon>
        <taxon>Bacillati</taxon>
        <taxon>Bacillota</taxon>
        <taxon>Bacilli</taxon>
        <taxon>Bacillales</taxon>
        <taxon>Paenibacillaceae</taxon>
        <taxon>Paenibacillus</taxon>
    </lineage>
</organism>
<feature type="transmembrane region" description="Helical" evidence="9">
    <location>
        <begin position="12"/>
        <end position="34"/>
    </location>
</feature>
<feature type="transmembrane region" description="Helical" evidence="9">
    <location>
        <begin position="142"/>
        <end position="165"/>
    </location>
</feature>
<keyword evidence="12" id="KW-1185">Reference proteome</keyword>
<dbReference type="OrthoDB" id="9810086at2"/>
<dbReference type="PROSITE" id="PS50928">
    <property type="entry name" value="ABC_TM1"/>
    <property type="match status" value="1"/>
</dbReference>
<dbReference type="InterPro" id="IPR050901">
    <property type="entry name" value="BP-dep_ABC_trans_perm"/>
</dbReference>
<keyword evidence="3 9" id="KW-0813">Transport</keyword>
<gene>
    <name evidence="11" type="ORF">EYB31_00295</name>
</gene>
<keyword evidence="6 9" id="KW-0812">Transmembrane</keyword>
<keyword evidence="7 9" id="KW-1133">Transmembrane helix</keyword>
<evidence type="ECO:0000313" key="11">
    <source>
        <dbReference type="EMBL" id="TBL81984.1"/>
    </source>
</evidence>
<dbReference type="AlphaFoldDB" id="A0A4Q9DXV5"/>
<evidence type="ECO:0000259" key="10">
    <source>
        <dbReference type="PROSITE" id="PS50928"/>
    </source>
</evidence>
<feature type="transmembrane region" description="Helical" evidence="9">
    <location>
        <begin position="109"/>
        <end position="130"/>
    </location>
</feature>
<comment type="caution">
    <text evidence="11">The sequence shown here is derived from an EMBL/GenBank/DDBJ whole genome shotgun (WGS) entry which is preliminary data.</text>
</comment>
<dbReference type="PANTHER" id="PTHR32243:SF50">
    <property type="entry name" value="MALTOSE_MALTODEXTRIN TRANSPORT SYSTEM PERMEASE PROTEIN MALG"/>
    <property type="match status" value="1"/>
</dbReference>
<dbReference type="PANTHER" id="PTHR32243">
    <property type="entry name" value="MALTOSE TRANSPORT SYSTEM PERMEASE-RELATED"/>
    <property type="match status" value="1"/>
</dbReference>
<evidence type="ECO:0000256" key="1">
    <source>
        <dbReference type="ARBA" id="ARBA00004651"/>
    </source>
</evidence>
<evidence type="ECO:0000256" key="8">
    <source>
        <dbReference type="ARBA" id="ARBA00023136"/>
    </source>
</evidence>
<reference evidence="11 12" key="1">
    <citation type="submission" date="2019-02" db="EMBL/GenBank/DDBJ databases">
        <title>Paenibacillus sp. nov., isolated from surface-sterilized tissue of Thalictrum simplex L.</title>
        <authorList>
            <person name="Tuo L."/>
        </authorList>
    </citation>
    <scope>NUCLEOTIDE SEQUENCE [LARGE SCALE GENOMIC DNA]</scope>
    <source>
        <strain evidence="11 12">N2SHLJ1</strain>
    </source>
</reference>
<evidence type="ECO:0000256" key="3">
    <source>
        <dbReference type="ARBA" id="ARBA00022448"/>
    </source>
</evidence>
<dbReference type="GO" id="GO:0005886">
    <property type="term" value="C:plasma membrane"/>
    <property type="evidence" value="ECO:0007669"/>
    <property type="project" value="UniProtKB-SubCell"/>
</dbReference>